<dbReference type="EMBL" id="CAXDID020000170">
    <property type="protein sequence ID" value="CAL6047187.1"/>
    <property type="molecule type" value="Genomic_DNA"/>
</dbReference>
<comment type="caution">
    <text evidence="1">The sequence shown here is derived from an EMBL/GenBank/DDBJ whole genome shotgun (WGS) entry which is preliminary data.</text>
</comment>
<gene>
    <name evidence="2" type="ORF">HINF_LOCUS42089</name>
    <name evidence="1" type="ORF">HINF_LOCUS44120</name>
</gene>
<reference evidence="2 3" key="2">
    <citation type="submission" date="2024-07" db="EMBL/GenBank/DDBJ databases">
        <authorList>
            <person name="Akdeniz Z."/>
        </authorList>
    </citation>
    <scope>NUCLEOTIDE SEQUENCE [LARGE SCALE GENOMIC DNA]</scope>
</reference>
<proteinExistence type="predicted"/>
<dbReference type="Proteomes" id="UP001642409">
    <property type="component" value="Unassembled WGS sequence"/>
</dbReference>
<accession>A0AA86QCZ5</accession>
<name>A0AA86QCZ5_9EUKA</name>
<dbReference type="EMBL" id="CATOUU010000873">
    <property type="protein sequence ID" value="CAI9956475.1"/>
    <property type="molecule type" value="Genomic_DNA"/>
</dbReference>
<evidence type="ECO:0000313" key="3">
    <source>
        <dbReference type="Proteomes" id="UP001642409"/>
    </source>
</evidence>
<organism evidence="1">
    <name type="scientific">Hexamita inflata</name>
    <dbReference type="NCBI Taxonomy" id="28002"/>
    <lineage>
        <taxon>Eukaryota</taxon>
        <taxon>Metamonada</taxon>
        <taxon>Diplomonadida</taxon>
        <taxon>Hexamitidae</taxon>
        <taxon>Hexamitinae</taxon>
        <taxon>Hexamita</taxon>
    </lineage>
</organism>
<reference evidence="1" key="1">
    <citation type="submission" date="2023-06" db="EMBL/GenBank/DDBJ databases">
        <authorList>
            <person name="Kurt Z."/>
        </authorList>
    </citation>
    <scope>NUCLEOTIDE SEQUENCE</scope>
</reference>
<keyword evidence="3" id="KW-1185">Reference proteome</keyword>
<sequence>MTNPNDIKNHQLKLGYLGNIVIKINLNNNIQWVGFKGIESKHQNSDVMSIKQFQQLIILQKQGNKTVNISISTQNYDMMAVTMLQSLLVSIKDYITSNVILIIEDRDEDVVSRFIKFNNIDQNDYEVSILWCSIAVFMMHIGISTLCSNSQNSSNEHIAYCHSDFFKFKLTNTSESQFPEICQKQFKNQLDIQIKSHTLSALKETRLKQMMQNYTVQNDIQMLYTMCLGTQNAQFNTIAQILPIFNWDLKVVELDLYQIQNHNIITSYQQQLIWHIEDIEQITTQKKCQDRNKNQNKTFNKFQEHLFKNPFLVPFHLINISSTMTPLISLLVQQSHAFKLFYTALNQIIFQKQVQSRPGTNYILSDGSSCGKTTYDIALLLINLFHPDLQTVPVLVQNISTSEEQSLSGCNNLKLDMKLNKNYISAVKSIDLTDVKKSIVSVCTSNILDFMTYPQVLNNNAKNIHNAVLQQNIVKNIIHNQLNINNIYQKLNIIDEIKIININQVLTKLCNYVKMCQFKDKPMTNYIKVLLEELNSNNLQQLFISTKQINTTKSNLINLQIQPAQPQKYFVIIDEVCNNRNTNINDQEAQFIDASNYSKFFQLIDNMNLIDSKEIKQSIILFFQNNINQFDHRQISLINNLQLSEFLEFIKKLPETSQIFQLVFPLSLYFKYSQTTNLDLNLLNAAQLSELMSTVGFEAIMLRDMSNQLYQIKNNYKYVLTQQVIRDLLLKSFGSCAIVHSLNDYQENCGTAFVTTLFSGTYCSLSNFFKYSMCLATSIGSRTEMLNQNQSENNNFENSYIHSSICVLPQLHPSLLNQNYYINGINSVISEGEQKYELNHKEYNGSHSDSNIVAYSNNILNAILCCNTNATGFIQIIFAQVSPQLIIYQKSKFITGLTQETYMGILPENDFINKINFDALKQTFISKAQSGNIYIKRSDELLSIRITDPVKSIFIQPRTQQNLPQLANVVNEYIKEFVFYIENLKENCSANQSLNQKQRTIQSVAQLIIDSQKLLGKKAKIFETLALLLTLFQLQFGINSKIVKNMEQIILIVDDAIVNPDNENIQISKQLYYGICNSVNENKNTKQLPPEKIYVTVIQALFVSTVIQQNNTNQYIQQFIQKNIEATKVVADYVLQLNLHIDMVVVAVPIDQMKLFDLIGNSDQAHSDFLITIHFRQDVSNSHINQNQFNQITISDQIIFYILNEIGDHSLESLLNKACGKRQLYITTRYNESFNTISPQNVKQIVYSSNAMQFFGQKQLQVSSQLQFQQSNYDKQQNLINQVIQHEDALKKLKNILAYVRTQQDTWTEYFITNEIYKIQTLINNLKLQRK</sequence>
<evidence type="ECO:0000313" key="2">
    <source>
        <dbReference type="EMBL" id="CAL6047187.1"/>
    </source>
</evidence>
<protein>
    <submittedName>
        <fullName evidence="2">Hypothetical_protein</fullName>
    </submittedName>
</protein>
<evidence type="ECO:0000313" key="1">
    <source>
        <dbReference type="EMBL" id="CAI9956475.1"/>
    </source>
</evidence>